<feature type="disulfide bond" evidence="6">
    <location>
        <begin position="183"/>
        <end position="192"/>
    </location>
</feature>
<name>A0A6J1SXR5_FRAOC</name>
<feature type="region of interest" description="Disordered" evidence="7">
    <location>
        <begin position="912"/>
        <end position="931"/>
    </location>
</feature>
<reference evidence="12" key="1">
    <citation type="submission" date="2025-08" db="UniProtKB">
        <authorList>
            <consortium name="RefSeq"/>
        </authorList>
    </citation>
    <scope>IDENTIFICATION</scope>
    <source>
        <tissue evidence="12">Whole organism</tissue>
    </source>
</reference>
<dbReference type="GO" id="GO:0040008">
    <property type="term" value="P:regulation of growth"/>
    <property type="evidence" value="ECO:0007669"/>
    <property type="project" value="UniProtKB-ARBA"/>
</dbReference>
<feature type="domain" description="EGF-like" evidence="10">
    <location>
        <begin position="996"/>
        <end position="1029"/>
    </location>
</feature>
<dbReference type="GO" id="GO:0030097">
    <property type="term" value="P:hemopoiesis"/>
    <property type="evidence" value="ECO:0007669"/>
    <property type="project" value="UniProtKB-ARBA"/>
</dbReference>
<keyword evidence="5" id="KW-0325">Glycoprotein</keyword>
<feature type="domain" description="EGF-like" evidence="10">
    <location>
        <begin position="115"/>
        <end position="151"/>
    </location>
</feature>
<dbReference type="GO" id="GO:0120035">
    <property type="term" value="P:regulation of plasma membrane bounded cell projection organization"/>
    <property type="evidence" value="ECO:0007669"/>
    <property type="project" value="UniProtKB-ARBA"/>
</dbReference>
<dbReference type="SUPFAM" id="SSF49899">
    <property type="entry name" value="Concanavalin A-like lectins/glucanases"/>
    <property type="match status" value="4"/>
</dbReference>
<dbReference type="GO" id="GO:0005886">
    <property type="term" value="C:plasma membrane"/>
    <property type="evidence" value="ECO:0007669"/>
    <property type="project" value="TreeGrafter"/>
</dbReference>
<dbReference type="GO" id="GO:0045197">
    <property type="term" value="P:establishment or maintenance of epithelial cell apical/basal polarity"/>
    <property type="evidence" value="ECO:0007669"/>
    <property type="project" value="TreeGrafter"/>
</dbReference>
<evidence type="ECO:0000313" key="12">
    <source>
        <dbReference type="RefSeq" id="XP_026284150.2"/>
    </source>
</evidence>
<dbReference type="FunFam" id="2.10.25.10:FF:000066">
    <property type="entry name" value="FAT atypical cadherin 4"/>
    <property type="match status" value="1"/>
</dbReference>
<dbReference type="GO" id="GO:0035282">
    <property type="term" value="P:segmentation"/>
    <property type="evidence" value="ECO:0007669"/>
    <property type="project" value="UniProtKB-ARBA"/>
</dbReference>
<dbReference type="GeneID" id="113210388"/>
<keyword evidence="11" id="KW-1185">Reference proteome</keyword>
<dbReference type="KEGG" id="foc:113210388"/>
<dbReference type="Proteomes" id="UP000504606">
    <property type="component" value="Unplaced"/>
</dbReference>
<dbReference type="InterPro" id="IPR009030">
    <property type="entry name" value="Growth_fac_rcpt_cys_sf"/>
</dbReference>
<dbReference type="PROSITE" id="PS50025">
    <property type="entry name" value="LAM_G_DOMAIN"/>
    <property type="match status" value="4"/>
</dbReference>
<feature type="domain" description="EGF-like" evidence="10">
    <location>
        <begin position="1534"/>
        <end position="1571"/>
    </location>
</feature>
<dbReference type="FunFam" id="2.10.25.10:FF:000472">
    <property type="entry name" value="Uncharacterized protein, isoform A"/>
    <property type="match status" value="2"/>
</dbReference>
<dbReference type="InterPro" id="IPR018097">
    <property type="entry name" value="EGF_Ca-bd_CS"/>
</dbReference>
<feature type="domain" description="EGF-like" evidence="10">
    <location>
        <begin position="77"/>
        <end position="113"/>
    </location>
</feature>
<feature type="domain" description="EGF-like" evidence="10">
    <location>
        <begin position="195"/>
        <end position="231"/>
    </location>
</feature>
<feature type="domain" description="Laminin G" evidence="9">
    <location>
        <begin position="1076"/>
        <end position="1268"/>
    </location>
</feature>
<dbReference type="GO" id="GO:0007411">
    <property type="term" value="P:axon guidance"/>
    <property type="evidence" value="ECO:0007669"/>
    <property type="project" value="UniProtKB-ARBA"/>
</dbReference>
<dbReference type="FunFam" id="2.10.25.10:FF:000012">
    <property type="entry name" value="Delta-like protein"/>
    <property type="match status" value="1"/>
</dbReference>
<dbReference type="InterPro" id="IPR001791">
    <property type="entry name" value="Laminin_G"/>
</dbReference>
<keyword evidence="1 6" id="KW-0245">EGF-like domain</keyword>
<evidence type="ECO:0000256" key="8">
    <source>
        <dbReference type="SAM" id="SignalP"/>
    </source>
</evidence>
<evidence type="ECO:0000256" key="6">
    <source>
        <dbReference type="PROSITE-ProRule" id="PRU00076"/>
    </source>
</evidence>
<dbReference type="SUPFAM" id="SSF57184">
    <property type="entry name" value="Growth factor receptor domain"/>
    <property type="match status" value="1"/>
</dbReference>
<feature type="domain" description="EGF-like" evidence="10">
    <location>
        <begin position="1307"/>
        <end position="1345"/>
    </location>
</feature>
<dbReference type="CTD" id="346007"/>
<dbReference type="Gene3D" id="2.10.25.10">
    <property type="entry name" value="Laminin"/>
    <property type="match status" value="14"/>
</dbReference>
<dbReference type="Pfam" id="PF02210">
    <property type="entry name" value="Laminin_G_2"/>
    <property type="match status" value="4"/>
</dbReference>
<dbReference type="GO" id="GO:0019904">
    <property type="term" value="F:protein domain specific binding"/>
    <property type="evidence" value="ECO:0007669"/>
    <property type="project" value="UniProtKB-ARBA"/>
</dbReference>
<dbReference type="InterPro" id="IPR001881">
    <property type="entry name" value="EGF-like_Ca-bd_dom"/>
</dbReference>
<feature type="disulfide bond" evidence="6">
    <location>
        <begin position="1335"/>
        <end position="1344"/>
    </location>
</feature>
<feature type="region of interest" description="Disordered" evidence="7">
    <location>
        <begin position="665"/>
        <end position="692"/>
    </location>
</feature>
<feature type="disulfide bond" evidence="6">
    <location>
        <begin position="1561"/>
        <end position="1570"/>
    </location>
</feature>
<comment type="caution">
    <text evidence="6">Lacks conserved residue(s) required for the propagation of feature annotation.</text>
</comment>
<evidence type="ECO:0000259" key="9">
    <source>
        <dbReference type="PROSITE" id="PS50025"/>
    </source>
</evidence>
<dbReference type="PROSITE" id="PS01186">
    <property type="entry name" value="EGF_2"/>
    <property type="match status" value="9"/>
</dbReference>
<dbReference type="SMART" id="SM00179">
    <property type="entry name" value="EGF_CA"/>
    <property type="match status" value="13"/>
</dbReference>
<keyword evidence="2 8" id="KW-0732">Signal</keyword>
<evidence type="ECO:0000256" key="4">
    <source>
        <dbReference type="ARBA" id="ARBA00023157"/>
    </source>
</evidence>
<feature type="disulfide bond" evidence="6">
    <location>
        <begin position="103"/>
        <end position="112"/>
    </location>
</feature>
<evidence type="ECO:0000256" key="3">
    <source>
        <dbReference type="ARBA" id="ARBA00022737"/>
    </source>
</evidence>
<dbReference type="PROSITE" id="PS50026">
    <property type="entry name" value="EGF_3"/>
    <property type="match status" value="13"/>
</dbReference>
<feature type="disulfide bond" evidence="6">
    <location>
        <begin position="141"/>
        <end position="150"/>
    </location>
</feature>
<dbReference type="GO" id="GO:0007157">
    <property type="term" value="P:heterophilic cell-cell adhesion via plasma membrane cell adhesion molecules"/>
    <property type="evidence" value="ECO:0007669"/>
    <property type="project" value="TreeGrafter"/>
</dbReference>
<accession>A0A6J1SXR5</accession>
<dbReference type="InterPro" id="IPR051022">
    <property type="entry name" value="Notch_Cell-Fate_Det"/>
</dbReference>
<feature type="disulfide bond" evidence="6">
    <location>
        <begin position="259"/>
        <end position="268"/>
    </location>
</feature>
<dbReference type="OrthoDB" id="283575at2759"/>
<feature type="domain" description="EGF-like" evidence="10">
    <location>
        <begin position="39"/>
        <end position="75"/>
    </location>
</feature>
<sequence length="1820" mass="189310">MARWPAPGAALGAAPMGPGALLALQLASLLLLLQPQAEAGFACLSSPCVYGICMDDLNSSFTCYCIDGYTGALCQTNWDECWSSPCLNGGSCVDGVASFNCTCPDGFVGELCELDVNECLSNPCLNNATCLDGPNGYACLCPPGYSGERCDLDVAVCNVTAEARCSNGGACQEGRGMDFSCVCLPGWTGPLCEEPVNECESSPCHHGGVCVDLHAGYACACLFGYTGKHCEQELEPCAKNSCLNGALCLLEDGDDVCYCVPDFHGDRCQLQYDECRRGPGCRNGGTCIDGVDEFSCSCPSGLSGSQCECVAQLDGLLNCSEAARPPAPAGPGTTPTPLTTSTRRPASATTFRPASTSTRRPRTTTASVPIKPAWTTTTAIMLTPTVTTTTRRTPRPGPRPWTKPITTTRTAGPPTSSTAFYLTSTTGADLSPTFSTFSGDESFTTAVATVEFPRTNATAFTYTPVSTTAVDFQARTASDAGTTPAWATSTSEWVTTTSVPVALTSMGAASDVTDAEPPPSAATSESPSRSTSVSEDGAVTDHVHVEGSATDGGVGDGALGASTRPGEEVGPVTPVSEASASTTVGGSPGAPAVSAVPATRDPKSFPVATSTSNTTATAMTPHAQRGGADKAGSDVTVTVSPHPLPDVTPSVTETFTRVVTHGATEGATLPTADAESTSEGPVQPTSLTTPTNVRLTTAPAGVASPDFLWTTFPPTTTPDAVPGTVTLPGVTVTMATTEPADEEGLSTTESPEGNMTDCSETPCLHGATCENTPDGIKCLCAFGWSGPRCAVEVRVTSAAFAGHSFLVHRLPGDLGGVLGSRVAVRARTLAPSGLLLHASLAPEIYVTLYLEDGLLKFQFSCGVQTMVFSEVQHRVNNGFDLHIAASLEVLPLRGAMRPCAAALHVNHSLAMSGEQQSVEPQGGPGGGGAAAQGRNHSALLYLGGLPGIGHHLRPDHTDDAPLPGGLVGCMLGLEVDDGPRRIFDDAVSGSEVTECAALACLSAPCQSGGTCVQNGQDWDCLCPSGYVGRTCEISVCRNNPCRFGGTCVPYPASGFLCLCPLGKHGMFCESDLEVAQLSFSPSVAGLSSFAAYALPVSVESAMELRFRFVPATQDQVGLMLFLGQDGPHDASSDHLAVSFIKGYVVLTWNLGSGPRRIFTPRPLEPRGQRPHSVRVGRAGAAAWLVADGMANVTGTSPGPLSQLNTAPWLYLGGHDAVNFSGLPHDLPLHSGFAGCLLDVEVVSGAGPSRVSVALERTRPAAGRAVGQCGTTLCHARACQHRAACLHHAATFSCLCPDGWFGPVCAQRFNPCDSSRHNCSAGSTCVPLREGYECDCPFGRSGRYCEKEEAVSDVLLSGRRSFLSLGAVDLQRAQSCVGLEVRPLADDGLLLHAGHAAPRAPSLALVLRGGLLEARLATGVPARRSALVTVRSRRVLARDDWHRVRVCRYGRRLFLWVDGDAHSAALRPTHRLPPAGAPLFVGGAPDLAALPWLLGGGAAGAVPLRGCVRGLSVNWRAAPLDAAHVLEARNVADCDGTACGGDVCQHGGSCWLGDQGDAYCTCARGYSGRHCEHQLACDAALAGRGAAPATQPCRNRGRCVGARCHCPAGWGGAFCEDEVAVGTPHFGGEGYLLVDRDASRPRHADADVEEFAVGGRMREGERRDISFLYLNFSTTQENGMILWSAKDEEVVGVGVEAGRLKVVWGWRGAGLFVALVPGPAVSDGAWHDLALSFGPNVTMWTDASPEPVHRAAALARPVSSGGVLYVGGFPGNKSVVMETRGVFNMPFSGCLQQVSWNQDSSVTDFTGYQGENVGSCELFEP</sequence>
<feature type="signal peptide" evidence="8">
    <location>
        <begin position="1"/>
        <end position="39"/>
    </location>
</feature>
<dbReference type="InterPro" id="IPR000152">
    <property type="entry name" value="EGF-type_Asp/Asn_hydroxyl_site"/>
</dbReference>
<dbReference type="GO" id="GO:0016318">
    <property type="term" value="P:ommatidial rotation"/>
    <property type="evidence" value="ECO:0007669"/>
    <property type="project" value="UniProtKB-ARBA"/>
</dbReference>
<feature type="domain" description="Laminin G" evidence="9">
    <location>
        <begin position="1640"/>
        <end position="1815"/>
    </location>
</feature>
<evidence type="ECO:0000259" key="10">
    <source>
        <dbReference type="PROSITE" id="PS50026"/>
    </source>
</evidence>
<feature type="domain" description="Laminin G" evidence="9">
    <location>
        <begin position="1351"/>
        <end position="1543"/>
    </location>
</feature>
<feature type="domain" description="EGF-like" evidence="10">
    <location>
        <begin position="153"/>
        <end position="193"/>
    </location>
</feature>
<keyword evidence="4 6" id="KW-1015">Disulfide bond</keyword>
<dbReference type="PANTHER" id="PTHR24049">
    <property type="entry name" value="CRUMBS FAMILY MEMBER"/>
    <property type="match status" value="1"/>
</dbReference>
<evidence type="ECO:0000256" key="5">
    <source>
        <dbReference type="ARBA" id="ARBA00023180"/>
    </source>
</evidence>
<feature type="domain" description="EGF-like" evidence="10">
    <location>
        <begin position="271"/>
        <end position="308"/>
    </location>
</feature>
<feature type="compositionally biased region" description="Polar residues" evidence="7">
    <location>
        <begin position="405"/>
        <end position="416"/>
    </location>
</feature>
<feature type="compositionally biased region" description="Low complexity" evidence="7">
    <location>
        <begin position="589"/>
        <end position="598"/>
    </location>
</feature>
<feature type="domain" description="EGF-like" evidence="10">
    <location>
        <begin position="233"/>
        <end position="269"/>
    </location>
</feature>
<feature type="compositionally biased region" description="Low complexity" evidence="7">
    <location>
        <begin position="330"/>
        <end position="366"/>
    </location>
</feature>
<feature type="domain" description="EGF-like" evidence="10">
    <location>
        <begin position="754"/>
        <end position="790"/>
    </location>
</feature>
<dbReference type="GO" id="GO:0032991">
    <property type="term" value="C:protein-containing complex"/>
    <property type="evidence" value="ECO:0007669"/>
    <property type="project" value="TreeGrafter"/>
</dbReference>
<organism evidence="11 12">
    <name type="scientific">Frankliniella occidentalis</name>
    <name type="common">Western flower thrips</name>
    <name type="synonym">Euthrips occidentalis</name>
    <dbReference type="NCBI Taxonomy" id="133901"/>
    <lineage>
        <taxon>Eukaryota</taxon>
        <taxon>Metazoa</taxon>
        <taxon>Ecdysozoa</taxon>
        <taxon>Arthropoda</taxon>
        <taxon>Hexapoda</taxon>
        <taxon>Insecta</taxon>
        <taxon>Pterygota</taxon>
        <taxon>Neoptera</taxon>
        <taxon>Paraneoptera</taxon>
        <taxon>Thysanoptera</taxon>
        <taxon>Terebrantia</taxon>
        <taxon>Thripoidea</taxon>
        <taxon>Thripidae</taxon>
        <taxon>Frankliniella</taxon>
    </lineage>
</organism>
<dbReference type="GO" id="GO:0048056">
    <property type="term" value="P:R3/R4 cell differentiation"/>
    <property type="evidence" value="ECO:0007669"/>
    <property type="project" value="UniProtKB-ARBA"/>
</dbReference>
<evidence type="ECO:0000256" key="1">
    <source>
        <dbReference type="ARBA" id="ARBA00022536"/>
    </source>
</evidence>
<feature type="compositionally biased region" description="Polar residues" evidence="7">
    <location>
        <begin position="674"/>
        <end position="692"/>
    </location>
</feature>
<feature type="disulfide bond" evidence="6">
    <location>
        <begin position="43"/>
        <end position="53"/>
    </location>
</feature>
<dbReference type="CDD" id="cd00054">
    <property type="entry name" value="EGF_CA"/>
    <property type="match status" value="10"/>
</dbReference>
<feature type="domain" description="EGF-like" evidence="10">
    <location>
        <begin position="1269"/>
        <end position="1305"/>
    </location>
</feature>
<dbReference type="GO" id="GO:0050769">
    <property type="term" value="P:positive regulation of neurogenesis"/>
    <property type="evidence" value="ECO:0007669"/>
    <property type="project" value="UniProtKB-ARBA"/>
</dbReference>
<feature type="disulfide bond" evidence="6">
    <location>
        <begin position="65"/>
        <end position="74"/>
    </location>
</feature>
<dbReference type="Gene3D" id="2.60.120.200">
    <property type="match status" value="4"/>
</dbReference>
<feature type="domain" description="Laminin G" evidence="9">
    <location>
        <begin position="797"/>
        <end position="1000"/>
    </location>
</feature>
<feature type="disulfide bond" evidence="6">
    <location>
        <begin position="780"/>
        <end position="789"/>
    </location>
</feature>
<dbReference type="GO" id="GO:0048646">
    <property type="term" value="P:anatomical structure formation involved in morphogenesis"/>
    <property type="evidence" value="ECO:0007669"/>
    <property type="project" value="UniProtKB-ARBA"/>
</dbReference>
<feature type="disulfide bond" evidence="6">
    <location>
        <begin position="1059"/>
        <end position="1068"/>
    </location>
</feature>
<feature type="region of interest" description="Disordered" evidence="7">
    <location>
        <begin position="387"/>
        <end position="416"/>
    </location>
</feature>
<dbReference type="PROSITE" id="PS00022">
    <property type="entry name" value="EGF_1"/>
    <property type="match status" value="13"/>
</dbReference>
<feature type="compositionally biased region" description="Low complexity" evidence="7">
    <location>
        <begin position="521"/>
        <end position="535"/>
    </location>
</feature>
<protein>
    <submittedName>
        <fullName evidence="12">Protein eyes shut</fullName>
    </submittedName>
</protein>
<feature type="disulfide bond" evidence="6">
    <location>
        <begin position="221"/>
        <end position="230"/>
    </location>
</feature>
<dbReference type="InterPro" id="IPR013032">
    <property type="entry name" value="EGF-like_CS"/>
</dbReference>
<proteinExistence type="predicted"/>
<dbReference type="Pfam" id="PF00008">
    <property type="entry name" value="EGF"/>
    <property type="match status" value="6"/>
</dbReference>
<dbReference type="PRINTS" id="PR00010">
    <property type="entry name" value="EGFBLOOD"/>
</dbReference>
<dbReference type="SMART" id="SM00181">
    <property type="entry name" value="EGF"/>
    <property type="match status" value="14"/>
</dbReference>
<dbReference type="FunFam" id="2.10.25.10:FF:000122">
    <property type="entry name" value="Protein crumbs homolog 2"/>
    <property type="match status" value="1"/>
</dbReference>
<dbReference type="GO" id="GO:0005911">
    <property type="term" value="C:cell-cell junction"/>
    <property type="evidence" value="ECO:0007669"/>
    <property type="project" value="UniProtKB-ARBA"/>
</dbReference>
<dbReference type="PANTHER" id="PTHR24049:SF22">
    <property type="entry name" value="DROSOPHILA CRUMBS HOMOLOG"/>
    <property type="match status" value="1"/>
</dbReference>
<dbReference type="PROSITE" id="PS00010">
    <property type="entry name" value="ASX_HYDROXYL"/>
    <property type="match status" value="4"/>
</dbReference>
<feature type="region of interest" description="Disordered" evidence="7">
    <location>
        <begin position="324"/>
        <end position="366"/>
    </location>
</feature>
<feature type="chain" id="PRO_5038475240" evidence="8">
    <location>
        <begin position="40"/>
        <end position="1820"/>
    </location>
</feature>
<dbReference type="GO" id="GO:0009952">
    <property type="term" value="P:anterior/posterior pattern specification"/>
    <property type="evidence" value="ECO:0007669"/>
    <property type="project" value="UniProtKB-ARBA"/>
</dbReference>
<evidence type="ECO:0000313" key="11">
    <source>
        <dbReference type="Proteomes" id="UP000504606"/>
    </source>
</evidence>
<dbReference type="InterPro" id="IPR000742">
    <property type="entry name" value="EGF"/>
</dbReference>
<feature type="disulfide bond" evidence="6">
    <location>
        <begin position="298"/>
        <end position="307"/>
    </location>
</feature>
<dbReference type="InterPro" id="IPR013320">
    <property type="entry name" value="ConA-like_dom_sf"/>
</dbReference>
<evidence type="ECO:0000256" key="7">
    <source>
        <dbReference type="SAM" id="MobiDB-lite"/>
    </source>
</evidence>
<dbReference type="PROSITE" id="PS01187">
    <property type="entry name" value="EGF_CA"/>
    <property type="match status" value="2"/>
</dbReference>
<dbReference type="GO" id="GO:0048863">
    <property type="term" value="P:stem cell differentiation"/>
    <property type="evidence" value="ECO:0007669"/>
    <property type="project" value="UniProtKB-ARBA"/>
</dbReference>
<gene>
    <name evidence="12" type="primary">LOC113210388</name>
</gene>
<dbReference type="GO" id="GO:0005509">
    <property type="term" value="F:calcium ion binding"/>
    <property type="evidence" value="ECO:0007669"/>
    <property type="project" value="InterPro"/>
</dbReference>
<feature type="region of interest" description="Disordered" evidence="7">
    <location>
        <begin position="510"/>
        <end position="634"/>
    </location>
</feature>
<dbReference type="CDD" id="cd00110">
    <property type="entry name" value="LamG"/>
    <property type="match status" value="4"/>
</dbReference>
<dbReference type="RefSeq" id="XP_026284150.2">
    <property type="nucleotide sequence ID" value="XM_026428365.2"/>
</dbReference>
<dbReference type="Pfam" id="PF12661">
    <property type="entry name" value="hEGF"/>
    <property type="match status" value="2"/>
</dbReference>
<evidence type="ECO:0000256" key="2">
    <source>
        <dbReference type="ARBA" id="ARBA00022729"/>
    </source>
</evidence>
<dbReference type="SMART" id="SM00282">
    <property type="entry name" value="LamG"/>
    <property type="match status" value="4"/>
</dbReference>
<keyword evidence="3" id="KW-0677">Repeat</keyword>
<feature type="domain" description="EGF-like" evidence="10">
    <location>
        <begin position="1032"/>
        <end position="1069"/>
    </location>
</feature>
<feature type="disulfide bond" evidence="6">
    <location>
        <begin position="1295"/>
        <end position="1304"/>
    </location>
</feature>
<dbReference type="SUPFAM" id="SSF57196">
    <property type="entry name" value="EGF/Laminin"/>
    <property type="match status" value="8"/>
</dbReference>
<feature type="compositionally biased region" description="Low complexity" evidence="7">
    <location>
        <begin position="608"/>
        <end position="620"/>
    </location>
</feature>